<gene>
    <name evidence="9" type="ORF">NGTWS1702_00140</name>
</gene>
<keyword evidence="5 8" id="KW-0560">Oxidoreductase</keyword>
<dbReference type="PRINTS" id="PR00359">
    <property type="entry name" value="BP450"/>
</dbReference>
<dbReference type="InterPro" id="IPR001128">
    <property type="entry name" value="Cyt_P450"/>
</dbReference>
<dbReference type="Proteomes" id="UP001060504">
    <property type="component" value="Unassembled WGS sequence"/>
</dbReference>
<dbReference type="EMBL" id="BPRH01000016">
    <property type="protein sequence ID" value="GJF07997.1"/>
    <property type="molecule type" value="Genomic_DNA"/>
</dbReference>
<evidence type="ECO:0000256" key="3">
    <source>
        <dbReference type="ARBA" id="ARBA00022617"/>
    </source>
</evidence>
<dbReference type="Pfam" id="PF00067">
    <property type="entry name" value="p450"/>
    <property type="match status" value="1"/>
</dbReference>
<reference evidence="9 10" key="1">
    <citation type="submission" date="2021-08" db="EMBL/GenBank/DDBJ databases">
        <title>Draft genome sequence of Mycolicibacterium sp. NGTWS1702 strain.</title>
        <authorList>
            <person name="Matsumoto M."/>
            <person name="Tang B.C.C."/>
            <person name="Machida Y."/>
            <person name="Matoyama H."/>
            <person name="Kishihara T."/>
            <person name="Sato S."/>
            <person name="Kondo I."/>
            <person name="Sano M."/>
            <person name="Kato G."/>
        </authorList>
    </citation>
    <scope>NUCLEOTIDE SEQUENCE [LARGE SCALE GENOMIC DNA]</scope>
    <source>
        <strain evidence="9 10">NGTWSNA01</strain>
    </source>
</reference>
<keyword evidence="6 8" id="KW-0408">Iron</keyword>
<proteinExistence type="inferred from homology"/>
<dbReference type="PANTHER" id="PTHR46696:SF4">
    <property type="entry name" value="BIOTIN BIOSYNTHESIS CYTOCHROME P450"/>
    <property type="match status" value="1"/>
</dbReference>
<evidence type="ECO:0000256" key="6">
    <source>
        <dbReference type="ARBA" id="ARBA00023004"/>
    </source>
</evidence>
<organism evidence="9 10">
    <name type="scientific">Mycolicibacterium cyprinidarum</name>
    <dbReference type="NCBI Taxonomy" id="2860311"/>
    <lineage>
        <taxon>Bacteria</taxon>
        <taxon>Bacillati</taxon>
        <taxon>Actinomycetota</taxon>
        <taxon>Actinomycetes</taxon>
        <taxon>Mycobacteriales</taxon>
        <taxon>Mycobacteriaceae</taxon>
        <taxon>Mycolicibacterium</taxon>
    </lineage>
</organism>
<dbReference type="InterPro" id="IPR002397">
    <property type="entry name" value="Cyt_P450_B"/>
</dbReference>
<keyword evidence="4 8" id="KW-0479">Metal-binding</keyword>
<evidence type="ECO:0000256" key="7">
    <source>
        <dbReference type="ARBA" id="ARBA00023033"/>
    </source>
</evidence>
<protein>
    <submittedName>
        <fullName evidence="9">Cytochrome P450</fullName>
    </submittedName>
</protein>
<evidence type="ECO:0000313" key="10">
    <source>
        <dbReference type="Proteomes" id="UP001060504"/>
    </source>
</evidence>
<evidence type="ECO:0000256" key="8">
    <source>
        <dbReference type="RuleBase" id="RU000461"/>
    </source>
</evidence>
<evidence type="ECO:0000256" key="5">
    <source>
        <dbReference type="ARBA" id="ARBA00023002"/>
    </source>
</evidence>
<evidence type="ECO:0000256" key="1">
    <source>
        <dbReference type="ARBA" id="ARBA00001971"/>
    </source>
</evidence>
<evidence type="ECO:0000313" key="9">
    <source>
        <dbReference type="EMBL" id="GJF07997.1"/>
    </source>
</evidence>
<dbReference type="CDD" id="cd20625">
    <property type="entry name" value="CYP164-like"/>
    <property type="match status" value="1"/>
</dbReference>
<keyword evidence="10" id="KW-1185">Reference proteome</keyword>
<name>A0ABQ4V3X8_9MYCO</name>
<accession>A0ABQ4V3X8</accession>
<evidence type="ECO:0000256" key="4">
    <source>
        <dbReference type="ARBA" id="ARBA00022723"/>
    </source>
</evidence>
<comment type="cofactor">
    <cofactor evidence="1">
        <name>heme</name>
        <dbReference type="ChEBI" id="CHEBI:30413"/>
    </cofactor>
</comment>
<dbReference type="Gene3D" id="1.10.630.10">
    <property type="entry name" value="Cytochrome P450"/>
    <property type="match status" value="1"/>
</dbReference>
<keyword evidence="3 8" id="KW-0349">Heme</keyword>
<comment type="caution">
    <text evidence="9">The sequence shown here is derived from an EMBL/GenBank/DDBJ whole genome shotgun (WGS) entry which is preliminary data.</text>
</comment>
<dbReference type="PROSITE" id="PS00086">
    <property type="entry name" value="CYTOCHROME_P450"/>
    <property type="match status" value="1"/>
</dbReference>
<keyword evidence="7 8" id="KW-0503">Monooxygenase</keyword>
<sequence length="433" mass="47686">MWARWATLHGVPRAFLVMRAHRGEPLARLLLGRIDRWERLQLFEQLRAVGPLVRTPAAWVTADHEVCRMILRDNRFGVSAPSGIGLPGPLQALARHADPGLPNPVEPPSMLMVNPPDHTRFRRLVARSFTPRSIGTLDTLIGDVTAELLDGLEGRHNVDLITDYAAQLPAAIITEILGLPSNDRHRILGWGNSGATLLDIGITWRTFHAAVSDLHDIDSYLTDHFARLHIAGGDGTPFSDMALKGELTDRELKANATLLVGAGVETTVNLIGNGVTALLQHRDQLALLHDDPTLWPSAIEEILRFDSPIQMTPRMALCDMEIAGTKLQEGDGVVLLLGGANRDPRVFPYPDRFDITRPNTRDHLAFSSGIHACVGAALARIEGATALRELFTRFPELHLEAPPEPRRLVTLQGYRRLPVRLHDATHASSRTAL</sequence>
<dbReference type="SUPFAM" id="SSF48264">
    <property type="entry name" value="Cytochrome P450"/>
    <property type="match status" value="1"/>
</dbReference>
<evidence type="ECO:0000256" key="2">
    <source>
        <dbReference type="ARBA" id="ARBA00010617"/>
    </source>
</evidence>
<dbReference type="InterPro" id="IPR017972">
    <property type="entry name" value="Cyt_P450_CS"/>
</dbReference>
<dbReference type="PANTHER" id="PTHR46696">
    <property type="entry name" value="P450, PUTATIVE (EUROFUNG)-RELATED"/>
    <property type="match status" value="1"/>
</dbReference>
<dbReference type="InterPro" id="IPR036396">
    <property type="entry name" value="Cyt_P450_sf"/>
</dbReference>
<comment type="similarity">
    <text evidence="2 8">Belongs to the cytochrome P450 family.</text>
</comment>